<evidence type="ECO:0000256" key="11">
    <source>
        <dbReference type="ARBA" id="ARBA00023235"/>
    </source>
</evidence>
<feature type="binding site" evidence="18">
    <location>
        <begin position="61"/>
        <end position="65"/>
    </location>
    <ligand>
        <name>(6S)-NADPHX</name>
        <dbReference type="ChEBI" id="CHEBI:64076"/>
    </ligand>
</feature>
<dbReference type="InterPro" id="IPR030677">
    <property type="entry name" value="Nnr"/>
</dbReference>
<evidence type="ECO:0000256" key="19">
    <source>
        <dbReference type="PIRNR" id="PIRNR017184"/>
    </source>
</evidence>
<dbReference type="OrthoDB" id="9806925at2"/>
<evidence type="ECO:0000256" key="2">
    <source>
        <dbReference type="ARBA" id="ARBA00000909"/>
    </source>
</evidence>
<dbReference type="PANTHER" id="PTHR12592">
    <property type="entry name" value="ATP-DEPENDENT (S)-NAD(P)H-HYDRATE DEHYDRATASE FAMILY MEMBER"/>
    <property type="match status" value="1"/>
</dbReference>
<dbReference type="PATRIC" id="fig|1579979.3.peg.1893"/>
<dbReference type="HAMAP" id="MF_01965">
    <property type="entry name" value="NADHX_dehydratase"/>
    <property type="match status" value="1"/>
</dbReference>
<comment type="catalytic activity">
    <reaction evidence="16 17 19">
        <text>(6S)-NADPHX + ADP = AMP + phosphate + NADPH + H(+)</text>
        <dbReference type="Rhea" id="RHEA:32235"/>
        <dbReference type="ChEBI" id="CHEBI:15378"/>
        <dbReference type="ChEBI" id="CHEBI:43474"/>
        <dbReference type="ChEBI" id="CHEBI:57783"/>
        <dbReference type="ChEBI" id="CHEBI:64076"/>
        <dbReference type="ChEBI" id="CHEBI:456215"/>
        <dbReference type="ChEBI" id="CHEBI:456216"/>
        <dbReference type="EC" id="4.2.1.136"/>
    </reaction>
</comment>
<evidence type="ECO:0000256" key="6">
    <source>
        <dbReference type="ARBA" id="ARBA00022741"/>
    </source>
</evidence>
<dbReference type="GO" id="GO:0052856">
    <property type="term" value="F:NAD(P)HX epimerase activity"/>
    <property type="evidence" value="ECO:0007669"/>
    <property type="project" value="UniProtKB-UniRule"/>
</dbReference>
<keyword evidence="11 18" id="KW-0413">Isomerase</keyword>
<organism evidence="20 21">
    <name type="scientific">Wenzhouxiangella marina</name>
    <dbReference type="NCBI Taxonomy" id="1579979"/>
    <lineage>
        <taxon>Bacteria</taxon>
        <taxon>Pseudomonadati</taxon>
        <taxon>Pseudomonadota</taxon>
        <taxon>Gammaproteobacteria</taxon>
        <taxon>Chromatiales</taxon>
        <taxon>Wenzhouxiangellaceae</taxon>
        <taxon>Wenzhouxiangella</taxon>
    </lineage>
</organism>
<dbReference type="Gene3D" id="3.40.50.10260">
    <property type="entry name" value="YjeF N-terminal domain"/>
    <property type="match status" value="1"/>
</dbReference>
<dbReference type="STRING" id="1579979.WM2015_1850"/>
<comment type="similarity">
    <text evidence="17">Belongs to the NnrD/CARKD family.</text>
</comment>
<feature type="binding site" evidence="17">
    <location>
        <position position="365"/>
    </location>
    <ligand>
        <name>(6S)-NADPHX</name>
        <dbReference type="ChEBI" id="CHEBI:64076"/>
    </ligand>
</feature>
<evidence type="ECO:0000313" key="20">
    <source>
        <dbReference type="EMBL" id="AKS42217.1"/>
    </source>
</evidence>
<comment type="similarity">
    <text evidence="3 19">In the N-terminal section; belongs to the NnrE/AIBP family.</text>
</comment>
<comment type="function">
    <text evidence="17">Catalyzes the dehydration of the S-form of NAD(P)HX at the expense of ADP, which is converted to AMP. Together with NAD(P)HX epimerase, which catalyzes the epimerization of the S- and R-forms, the enzyme allows the repair of both epimers of NAD(P)HX, a damaged form of NAD(P)H that is a result of enzymatic or heat-dependent hydration.</text>
</comment>
<keyword evidence="20" id="KW-0418">Kinase</keyword>
<feature type="binding site" evidence="17">
    <location>
        <position position="258"/>
    </location>
    <ligand>
        <name>(6S)-NADPHX</name>
        <dbReference type="ChEBI" id="CHEBI:64076"/>
    </ligand>
</feature>
<evidence type="ECO:0000256" key="12">
    <source>
        <dbReference type="ARBA" id="ARBA00023239"/>
    </source>
</evidence>
<comment type="similarity">
    <text evidence="4 19">In the C-terminal section; belongs to the NnrD/CARKD family.</text>
</comment>
<dbReference type="InterPro" id="IPR036652">
    <property type="entry name" value="YjeF_N_dom_sf"/>
</dbReference>
<feature type="binding site" evidence="17">
    <location>
        <position position="319"/>
    </location>
    <ligand>
        <name>(6S)-NADPHX</name>
        <dbReference type="ChEBI" id="CHEBI:64076"/>
    </ligand>
</feature>
<dbReference type="GO" id="GO:0052855">
    <property type="term" value="F:ADP-dependent NAD(P)H-hydrate dehydratase activity"/>
    <property type="evidence" value="ECO:0007669"/>
    <property type="project" value="UniProtKB-UniRule"/>
</dbReference>
<keyword evidence="7 17" id="KW-0067">ATP-binding</keyword>
<dbReference type="PROSITE" id="PS51383">
    <property type="entry name" value="YJEF_C_3"/>
    <property type="match status" value="1"/>
</dbReference>
<comment type="subunit">
    <text evidence="17">Homotetramer.</text>
</comment>
<dbReference type="EC" id="4.2.1.136" evidence="19"/>
<dbReference type="InterPro" id="IPR000631">
    <property type="entry name" value="CARKD"/>
</dbReference>
<dbReference type="PROSITE" id="PS51385">
    <property type="entry name" value="YJEF_N"/>
    <property type="match status" value="1"/>
</dbReference>
<keyword evidence="9 18" id="KW-0630">Potassium</keyword>
<feature type="binding site" evidence="18">
    <location>
        <position position="156"/>
    </location>
    <ligand>
        <name>(6S)-NADPHX</name>
        <dbReference type="ChEBI" id="CHEBI:64076"/>
    </ligand>
</feature>
<protein>
    <recommendedName>
        <fullName evidence="19">Bifunctional NAD(P)H-hydrate repair enzyme</fullName>
    </recommendedName>
    <alternativeName>
        <fullName evidence="19">Nicotinamide nucleotide repair protein</fullName>
    </alternativeName>
    <domain>
        <recommendedName>
            <fullName evidence="19">ADP-dependent (S)-NAD(P)H-hydrate dehydratase</fullName>
            <ecNumber evidence="19">4.2.1.136</ecNumber>
        </recommendedName>
        <alternativeName>
            <fullName evidence="19">ADP-dependent NAD(P)HX dehydratase</fullName>
        </alternativeName>
    </domain>
    <domain>
        <recommendedName>
            <fullName evidence="19">NAD(P)H-hydrate epimerase</fullName>
            <ecNumber evidence="19">5.1.99.6</ecNumber>
        </recommendedName>
    </domain>
</protein>
<keyword evidence="5 18" id="KW-0479">Metal-binding</keyword>
<dbReference type="InterPro" id="IPR004443">
    <property type="entry name" value="YjeF_N_dom"/>
</dbReference>
<keyword evidence="13" id="KW-0511">Multifunctional enzyme</keyword>
<dbReference type="SUPFAM" id="SSF53613">
    <property type="entry name" value="Ribokinase-like"/>
    <property type="match status" value="1"/>
</dbReference>
<comment type="similarity">
    <text evidence="18">Belongs to the NnrE/AIBP family.</text>
</comment>
<feature type="binding site" evidence="18">
    <location>
        <position position="159"/>
    </location>
    <ligand>
        <name>K(+)</name>
        <dbReference type="ChEBI" id="CHEBI:29103"/>
    </ligand>
</feature>
<feature type="binding site" evidence="17">
    <location>
        <position position="432"/>
    </location>
    <ligand>
        <name>(6S)-NADPHX</name>
        <dbReference type="ChEBI" id="CHEBI:64076"/>
    </ligand>
</feature>
<evidence type="ECO:0000256" key="4">
    <source>
        <dbReference type="ARBA" id="ARBA00009524"/>
    </source>
</evidence>
<dbReference type="PIRSF" id="PIRSF017184">
    <property type="entry name" value="Nnr"/>
    <property type="match status" value="1"/>
</dbReference>
<evidence type="ECO:0000256" key="9">
    <source>
        <dbReference type="ARBA" id="ARBA00022958"/>
    </source>
</evidence>
<comment type="catalytic activity">
    <reaction evidence="1 18 19">
        <text>(6R)-NADHX = (6S)-NADHX</text>
        <dbReference type="Rhea" id="RHEA:32215"/>
        <dbReference type="ChEBI" id="CHEBI:64074"/>
        <dbReference type="ChEBI" id="CHEBI:64075"/>
        <dbReference type="EC" id="5.1.99.6"/>
    </reaction>
</comment>
<evidence type="ECO:0000256" key="17">
    <source>
        <dbReference type="HAMAP-Rule" id="MF_01965"/>
    </source>
</evidence>
<keyword evidence="6 17" id="KW-0547">Nucleotide-binding</keyword>
<comment type="cofactor">
    <cofactor evidence="18 19">
        <name>K(+)</name>
        <dbReference type="ChEBI" id="CHEBI:29103"/>
    </cofactor>
    <text evidence="18 19">Binds 1 potassium ion per subunit.</text>
</comment>
<comment type="function">
    <text evidence="18">Catalyzes the epimerization of the S- and R-forms of NAD(P)HX, a damaged form of NAD(P)H that is a result of enzymatic or heat-dependent hydration. This is a prerequisite for the S-specific NAD(P)H-hydrate dehydratase to allow the repair of both epimers of NAD(P)HX.</text>
</comment>
<dbReference type="KEGG" id="wma:WM2015_1850"/>
<dbReference type="GO" id="GO:0046496">
    <property type="term" value="P:nicotinamide nucleotide metabolic process"/>
    <property type="evidence" value="ECO:0007669"/>
    <property type="project" value="UniProtKB-UniRule"/>
</dbReference>
<evidence type="ECO:0000256" key="3">
    <source>
        <dbReference type="ARBA" id="ARBA00006001"/>
    </source>
</evidence>
<keyword evidence="20" id="KW-0808">Transferase</keyword>
<feature type="binding site" evidence="17">
    <location>
        <position position="431"/>
    </location>
    <ligand>
        <name>AMP</name>
        <dbReference type="ChEBI" id="CHEBI:456215"/>
    </ligand>
</feature>
<dbReference type="HAMAP" id="MF_01966">
    <property type="entry name" value="NADHX_epimerase"/>
    <property type="match status" value="1"/>
</dbReference>
<dbReference type="RefSeq" id="WP_049725798.1">
    <property type="nucleotide sequence ID" value="NZ_CP012154.1"/>
</dbReference>
<dbReference type="InterPro" id="IPR029056">
    <property type="entry name" value="Ribokinase-like"/>
</dbReference>
<dbReference type="GO" id="GO:0005524">
    <property type="term" value="F:ATP binding"/>
    <property type="evidence" value="ECO:0007669"/>
    <property type="project" value="UniProtKB-UniRule"/>
</dbReference>
<evidence type="ECO:0000256" key="10">
    <source>
        <dbReference type="ARBA" id="ARBA00023027"/>
    </source>
</evidence>
<dbReference type="GO" id="GO:0046872">
    <property type="term" value="F:metal ion binding"/>
    <property type="evidence" value="ECO:0007669"/>
    <property type="project" value="UniProtKB-UniRule"/>
</dbReference>
<dbReference type="EC" id="5.1.99.6" evidence="19"/>
<evidence type="ECO:0000256" key="1">
    <source>
        <dbReference type="ARBA" id="ARBA00000013"/>
    </source>
</evidence>
<evidence type="ECO:0000256" key="13">
    <source>
        <dbReference type="ARBA" id="ARBA00023268"/>
    </source>
</evidence>
<feature type="binding site" evidence="18">
    <location>
        <position position="62"/>
    </location>
    <ligand>
        <name>K(+)</name>
        <dbReference type="ChEBI" id="CHEBI:29103"/>
    </ligand>
</feature>
<dbReference type="PANTHER" id="PTHR12592:SF0">
    <property type="entry name" value="ATP-DEPENDENT (S)-NAD(P)H-HYDRATE DEHYDRATASE"/>
    <property type="match status" value="1"/>
</dbReference>
<feature type="binding site" evidence="18">
    <location>
        <position position="123"/>
    </location>
    <ligand>
        <name>K(+)</name>
        <dbReference type="ChEBI" id="CHEBI:29103"/>
    </ligand>
</feature>
<keyword evidence="21" id="KW-1185">Reference proteome</keyword>
<evidence type="ECO:0000256" key="7">
    <source>
        <dbReference type="ARBA" id="ARBA00022840"/>
    </source>
</evidence>
<dbReference type="NCBIfam" id="TIGR00197">
    <property type="entry name" value="yjeF_nterm"/>
    <property type="match status" value="1"/>
</dbReference>
<evidence type="ECO:0000256" key="14">
    <source>
        <dbReference type="ARBA" id="ARBA00025153"/>
    </source>
</evidence>
<keyword evidence="12 17" id="KW-0456">Lyase</keyword>
<evidence type="ECO:0000256" key="5">
    <source>
        <dbReference type="ARBA" id="ARBA00022723"/>
    </source>
</evidence>
<evidence type="ECO:0000256" key="15">
    <source>
        <dbReference type="ARBA" id="ARBA00048238"/>
    </source>
</evidence>
<dbReference type="CDD" id="cd01171">
    <property type="entry name" value="YXKO-related"/>
    <property type="match status" value="1"/>
</dbReference>
<comment type="catalytic activity">
    <reaction evidence="2 18 19">
        <text>(6R)-NADPHX = (6S)-NADPHX</text>
        <dbReference type="Rhea" id="RHEA:32227"/>
        <dbReference type="ChEBI" id="CHEBI:64076"/>
        <dbReference type="ChEBI" id="CHEBI:64077"/>
        <dbReference type="EC" id="5.1.99.6"/>
    </reaction>
</comment>
<feature type="binding site" evidence="18">
    <location>
        <begin position="127"/>
        <end position="133"/>
    </location>
    <ligand>
        <name>(6S)-NADPHX</name>
        <dbReference type="ChEBI" id="CHEBI:64076"/>
    </ligand>
</feature>
<dbReference type="Gene3D" id="3.40.1190.20">
    <property type="match status" value="1"/>
</dbReference>
<keyword evidence="10 17" id="KW-0520">NAD</keyword>
<dbReference type="Pfam" id="PF03853">
    <property type="entry name" value="YjeF_N"/>
    <property type="match status" value="1"/>
</dbReference>
<feature type="binding site" evidence="17">
    <location>
        <begin position="402"/>
        <end position="406"/>
    </location>
    <ligand>
        <name>AMP</name>
        <dbReference type="ChEBI" id="CHEBI:456215"/>
    </ligand>
</feature>
<dbReference type="FunFam" id="3.40.50.10260:FF:000003">
    <property type="entry name" value="Multifunctional fusion protein"/>
    <property type="match status" value="1"/>
</dbReference>
<reference evidence="20 21" key="1">
    <citation type="submission" date="2015-07" db="EMBL/GenBank/DDBJ databases">
        <authorList>
            <person name="Noorani M."/>
        </authorList>
    </citation>
    <scope>NUCLEOTIDE SEQUENCE [LARGE SCALE GENOMIC DNA]</scope>
    <source>
        <strain evidence="20 21">KCTC 42284</strain>
    </source>
</reference>
<comment type="cofactor">
    <cofactor evidence="17">
        <name>Mg(2+)</name>
        <dbReference type="ChEBI" id="CHEBI:18420"/>
    </cofactor>
</comment>
<dbReference type="GO" id="GO:0110051">
    <property type="term" value="P:metabolite repair"/>
    <property type="evidence" value="ECO:0007669"/>
    <property type="project" value="TreeGrafter"/>
</dbReference>
<dbReference type="EMBL" id="CP012154">
    <property type="protein sequence ID" value="AKS42217.1"/>
    <property type="molecule type" value="Genomic_DNA"/>
</dbReference>
<dbReference type="AlphaFoldDB" id="A0A0K0XX62"/>
<dbReference type="SUPFAM" id="SSF64153">
    <property type="entry name" value="YjeF N-terminal domain-like"/>
    <property type="match status" value="1"/>
</dbReference>
<name>A0A0K0XX62_9GAMM</name>
<dbReference type="GO" id="GO:0016301">
    <property type="term" value="F:kinase activity"/>
    <property type="evidence" value="ECO:0007669"/>
    <property type="project" value="UniProtKB-KW"/>
</dbReference>
<accession>A0A0K0XX62</accession>
<dbReference type="NCBIfam" id="TIGR00196">
    <property type="entry name" value="yjeF_cterm"/>
    <property type="match status" value="1"/>
</dbReference>
<sequence length="488" mass="50601">MRHPLELYRAEQVRELDRRAIEGHGIPGYELMCRAASAAFDRLRARWPEVRTISVFCGAGNNGGDGYVLARLALEAGFDVQLIALKAPADLSGDALRAAQDWLQAGGTVDEAEASIHGALLVDALLGTGLDRAPSGPYAELIDRINAHPAPVLSLDLPSGLNADTGQAPGACVRAELTVTFIALKRGLFTGGAGAFTGQLLLDALDVPETLAEDLPADARLLEAAELARCLPSRPCHTHKGETGHVLVIGGDLGMSGAPVLSGQAALRTGSGLVSLATRGATAAAALAVQPELMVHSVDNPDALKARIGAADVLALGPGLGRSDWSQAMWSEAMKSARPMVLDADGLYWLAQRPRERQQLIITPHPGEAAMLLGTTSQAIQADRFQAVRSLADRYSAVAVLKGWGSLVATPDGQVEVCPFGNPAMASAGMGDALTGIIASLLGQGLAAFDAARVGVLAHALAGDRAARGRRQILASDLITALAEVLPA</sequence>
<comment type="catalytic activity">
    <reaction evidence="15 17 19">
        <text>(6S)-NADHX + ADP = AMP + phosphate + NADH + H(+)</text>
        <dbReference type="Rhea" id="RHEA:32223"/>
        <dbReference type="ChEBI" id="CHEBI:15378"/>
        <dbReference type="ChEBI" id="CHEBI:43474"/>
        <dbReference type="ChEBI" id="CHEBI:57945"/>
        <dbReference type="ChEBI" id="CHEBI:64074"/>
        <dbReference type="ChEBI" id="CHEBI:456215"/>
        <dbReference type="ChEBI" id="CHEBI:456216"/>
        <dbReference type="EC" id="4.2.1.136"/>
    </reaction>
</comment>
<evidence type="ECO:0000313" key="21">
    <source>
        <dbReference type="Proteomes" id="UP000066624"/>
    </source>
</evidence>
<evidence type="ECO:0000256" key="16">
    <source>
        <dbReference type="ARBA" id="ARBA00049209"/>
    </source>
</evidence>
<evidence type="ECO:0000256" key="18">
    <source>
        <dbReference type="HAMAP-Rule" id="MF_01966"/>
    </source>
</evidence>
<dbReference type="Pfam" id="PF01256">
    <property type="entry name" value="Carb_kinase"/>
    <property type="match status" value="1"/>
</dbReference>
<evidence type="ECO:0000256" key="8">
    <source>
        <dbReference type="ARBA" id="ARBA00022857"/>
    </source>
</evidence>
<dbReference type="Proteomes" id="UP000066624">
    <property type="component" value="Chromosome"/>
</dbReference>
<keyword evidence="8 17" id="KW-0521">NADP</keyword>
<feature type="binding site" evidence="18">
    <location>
        <position position="138"/>
    </location>
    <ligand>
        <name>(6S)-NADPHX</name>
        <dbReference type="ChEBI" id="CHEBI:64076"/>
    </ligand>
</feature>
<comment type="function">
    <text evidence="14 19">Bifunctional enzyme that catalyzes the epimerization of the S- and R-forms of NAD(P)HX and the dehydration of the S-form of NAD(P)HX at the expense of ADP, which is converted to AMP. This allows the repair of both epimers of NAD(P)HX, a damaged form of NAD(P)H that is a result of enzymatic or heat-dependent hydration.</text>
</comment>
<gene>
    <name evidence="17" type="primary">nnrD</name>
    <name evidence="18" type="synonym">nnrE</name>
    <name evidence="20" type="ORF">WM2015_1850</name>
</gene>
<proteinExistence type="inferred from homology"/>